<name>A0ACD1ABP4_9FIRM</name>
<keyword evidence="2" id="KW-1185">Reference proteome</keyword>
<reference evidence="1" key="1">
    <citation type="submission" date="2019-08" db="EMBL/GenBank/DDBJ databases">
        <title>Genome sequence of Clostridiales bacterium MT110.</title>
        <authorList>
            <person name="Cao J."/>
        </authorList>
    </citation>
    <scope>NUCLEOTIDE SEQUENCE</scope>
    <source>
        <strain evidence="1">MT110</strain>
    </source>
</reference>
<gene>
    <name evidence="1" type="ORF">FRZ06_10485</name>
</gene>
<sequence length="262" mass="30178">MTVKHFIKFFLLISAPVLFSFLGQAYVTDEIWVSWHINELPMFEHIPISIVKDYLTLVGIALTMLPLGILYILNNIKNDRHVESKQVLISYIRDILINAVEAKIHVDKSELNIRIFVPKNKYLYWLAILLSKINVEIGIKFTLKNIHGYNGSIRNGLELSVYPAEQGLVGLCFARKEMVYGDRLKTQLNDYNFDEYQKQVLSLVDFGICIPIIDKSNHITAILTLDSCEPIVLNDETNKYELFCILNGFIMSMGHEIVYLFD</sequence>
<accession>A0ACD1ABP4</accession>
<protein>
    <submittedName>
        <fullName evidence="1">Uncharacterized protein</fullName>
    </submittedName>
</protein>
<evidence type="ECO:0000313" key="2">
    <source>
        <dbReference type="Proteomes" id="UP000594014"/>
    </source>
</evidence>
<proteinExistence type="predicted"/>
<dbReference type="Proteomes" id="UP000594014">
    <property type="component" value="Chromosome"/>
</dbReference>
<dbReference type="EMBL" id="CP042469">
    <property type="protein sequence ID" value="QOX63741.1"/>
    <property type="molecule type" value="Genomic_DNA"/>
</dbReference>
<organism evidence="1 2">
    <name type="scientific">Anoxybacterium hadale</name>
    <dbReference type="NCBI Taxonomy" id="3408580"/>
    <lineage>
        <taxon>Bacteria</taxon>
        <taxon>Bacillati</taxon>
        <taxon>Bacillota</taxon>
        <taxon>Clostridia</taxon>
        <taxon>Peptostreptococcales</taxon>
        <taxon>Anaerovoracaceae</taxon>
        <taxon>Anoxybacterium</taxon>
    </lineage>
</organism>
<evidence type="ECO:0000313" key="1">
    <source>
        <dbReference type="EMBL" id="QOX63741.1"/>
    </source>
</evidence>